<dbReference type="InterPro" id="IPR010989">
    <property type="entry name" value="SNARE"/>
</dbReference>
<dbReference type="AlphaFoldDB" id="A0A2T3ALH3"/>
<dbReference type="GO" id="GO:0006886">
    <property type="term" value="P:intracellular protein transport"/>
    <property type="evidence" value="ECO:0007669"/>
    <property type="project" value="InterPro"/>
</dbReference>
<keyword evidence="9 11" id="KW-0472">Membrane</keyword>
<dbReference type="InParanoid" id="A0A2T3ALH3"/>
<dbReference type="PROSITE" id="PS50192">
    <property type="entry name" value="T_SNARE"/>
    <property type="match status" value="1"/>
</dbReference>
<evidence type="ECO:0000313" key="14">
    <source>
        <dbReference type="Proteomes" id="UP000241462"/>
    </source>
</evidence>
<feature type="transmembrane region" description="Helical" evidence="11">
    <location>
        <begin position="337"/>
        <end position="354"/>
    </location>
</feature>
<accession>A0A2T3ALH3</accession>
<keyword evidence="14" id="KW-1185">Reference proteome</keyword>
<dbReference type="Proteomes" id="UP000241462">
    <property type="component" value="Unassembled WGS sequence"/>
</dbReference>
<dbReference type="GO" id="GO:0000149">
    <property type="term" value="F:SNARE binding"/>
    <property type="evidence" value="ECO:0007669"/>
    <property type="project" value="TreeGrafter"/>
</dbReference>
<dbReference type="InterPro" id="IPR006012">
    <property type="entry name" value="Syntaxin/epimorphin_CS"/>
</dbReference>
<evidence type="ECO:0000256" key="2">
    <source>
        <dbReference type="ARBA" id="ARBA00009063"/>
    </source>
</evidence>
<feature type="domain" description="T-SNARE coiled-coil homology" evidence="12">
    <location>
        <begin position="263"/>
        <end position="325"/>
    </location>
</feature>
<evidence type="ECO:0000256" key="3">
    <source>
        <dbReference type="ARBA" id="ARBA00022448"/>
    </source>
</evidence>
<evidence type="ECO:0000259" key="12">
    <source>
        <dbReference type="PROSITE" id="PS50192"/>
    </source>
</evidence>
<feature type="region of interest" description="Disordered" evidence="10">
    <location>
        <begin position="361"/>
        <end position="399"/>
    </location>
</feature>
<comment type="subcellular location">
    <subcellularLocation>
        <location evidence="1">Golgi apparatus membrane</location>
        <topology evidence="1">Single-pass type IV membrane protein</topology>
    </subcellularLocation>
</comment>
<dbReference type="PANTHER" id="PTHR19957">
    <property type="entry name" value="SYNTAXIN"/>
    <property type="match status" value="1"/>
</dbReference>
<comment type="similarity">
    <text evidence="2">Belongs to the syntaxin family.</text>
</comment>
<proteinExistence type="inferred from homology"/>
<feature type="compositionally biased region" description="Polar residues" evidence="10">
    <location>
        <begin position="27"/>
        <end position="36"/>
    </location>
</feature>
<evidence type="ECO:0000256" key="5">
    <source>
        <dbReference type="ARBA" id="ARBA00022927"/>
    </source>
</evidence>
<feature type="region of interest" description="Disordered" evidence="10">
    <location>
        <begin position="20"/>
        <end position="40"/>
    </location>
</feature>
<dbReference type="FunCoup" id="A0A2T3ALH3">
    <property type="interactions" value="729"/>
</dbReference>
<dbReference type="Gene3D" id="1.20.58.70">
    <property type="match status" value="1"/>
</dbReference>
<evidence type="ECO:0000256" key="10">
    <source>
        <dbReference type="SAM" id="MobiDB-lite"/>
    </source>
</evidence>
<dbReference type="CDD" id="cd15845">
    <property type="entry name" value="SNARE_syntaxin16"/>
    <property type="match status" value="1"/>
</dbReference>
<dbReference type="SMART" id="SM00397">
    <property type="entry name" value="t_SNARE"/>
    <property type="match status" value="1"/>
</dbReference>
<gene>
    <name evidence="13" type="ORF">BD289DRAFT_359512</name>
</gene>
<dbReference type="GO" id="GO:0006906">
    <property type="term" value="P:vesicle fusion"/>
    <property type="evidence" value="ECO:0007669"/>
    <property type="project" value="TreeGrafter"/>
</dbReference>
<keyword evidence="5" id="KW-0653">Protein transport</keyword>
<feature type="compositionally biased region" description="Gly residues" evidence="10">
    <location>
        <begin position="375"/>
        <end position="397"/>
    </location>
</feature>
<dbReference type="SUPFAM" id="SSF47661">
    <property type="entry name" value="t-snare proteins"/>
    <property type="match status" value="1"/>
</dbReference>
<name>A0A2T3ALH3_9PEZI</name>
<keyword evidence="3" id="KW-0813">Transport</keyword>
<feature type="region of interest" description="Disordered" evidence="10">
    <location>
        <begin position="210"/>
        <end position="231"/>
    </location>
</feature>
<dbReference type="FunFam" id="1.20.58.70:FF:000021">
    <property type="entry name" value="SNARE complex subunit (Tlg2)"/>
    <property type="match status" value="1"/>
</dbReference>
<keyword evidence="4 11" id="KW-0812">Transmembrane</keyword>
<protein>
    <submittedName>
        <fullName evidence="13">t-SNARE</fullName>
    </submittedName>
</protein>
<evidence type="ECO:0000256" key="7">
    <source>
        <dbReference type="ARBA" id="ARBA00023034"/>
    </source>
</evidence>
<organism evidence="13 14">
    <name type="scientific">Coniella lustricola</name>
    <dbReference type="NCBI Taxonomy" id="2025994"/>
    <lineage>
        <taxon>Eukaryota</taxon>
        <taxon>Fungi</taxon>
        <taxon>Dikarya</taxon>
        <taxon>Ascomycota</taxon>
        <taxon>Pezizomycotina</taxon>
        <taxon>Sordariomycetes</taxon>
        <taxon>Sordariomycetidae</taxon>
        <taxon>Diaporthales</taxon>
        <taxon>Schizoparmaceae</taxon>
        <taxon>Coniella</taxon>
    </lineage>
</organism>
<evidence type="ECO:0000256" key="11">
    <source>
        <dbReference type="SAM" id="Phobius"/>
    </source>
</evidence>
<dbReference type="OrthoDB" id="10251371at2759"/>
<dbReference type="PROSITE" id="PS00914">
    <property type="entry name" value="SYNTAXIN"/>
    <property type="match status" value="1"/>
</dbReference>
<dbReference type="GO" id="GO:0000139">
    <property type="term" value="C:Golgi membrane"/>
    <property type="evidence" value="ECO:0007669"/>
    <property type="project" value="UniProtKB-SubCell"/>
</dbReference>
<dbReference type="EMBL" id="KZ678377">
    <property type="protein sequence ID" value="PSS02467.1"/>
    <property type="molecule type" value="Genomic_DNA"/>
</dbReference>
<evidence type="ECO:0000313" key="13">
    <source>
        <dbReference type="EMBL" id="PSS02467.1"/>
    </source>
</evidence>
<dbReference type="InterPro" id="IPR000727">
    <property type="entry name" value="T_SNARE_dom"/>
</dbReference>
<keyword evidence="7" id="KW-0333">Golgi apparatus</keyword>
<dbReference type="GO" id="GO:0005484">
    <property type="term" value="F:SNAP receptor activity"/>
    <property type="evidence" value="ECO:0007669"/>
    <property type="project" value="InterPro"/>
</dbReference>
<dbReference type="PANTHER" id="PTHR19957:SF83">
    <property type="entry name" value="SYNTAXIN-16"/>
    <property type="match status" value="1"/>
</dbReference>
<dbReference type="Pfam" id="PF05739">
    <property type="entry name" value="SNARE"/>
    <property type="match status" value="1"/>
</dbReference>
<keyword evidence="6 11" id="KW-1133">Transmembrane helix</keyword>
<dbReference type="GO" id="GO:0031201">
    <property type="term" value="C:SNARE complex"/>
    <property type="evidence" value="ECO:0007669"/>
    <property type="project" value="TreeGrafter"/>
</dbReference>
<reference evidence="13 14" key="1">
    <citation type="journal article" date="2018" name="Mycol. Prog.">
        <title>Coniella lustricola, a new species from submerged detritus.</title>
        <authorList>
            <person name="Raudabaugh D.B."/>
            <person name="Iturriaga T."/>
            <person name="Carver A."/>
            <person name="Mondo S."/>
            <person name="Pangilinan J."/>
            <person name="Lipzen A."/>
            <person name="He G."/>
            <person name="Amirebrahimi M."/>
            <person name="Grigoriev I.V."/>
            <person name="Miller A.N."/>
        </authorList>
    </citation>
    <scope>NUCLEOTIDE SEQUENCE [LARGE SCALE GENOMIC DNA]</scope>
    <source>
        <strain evidence="13 14">B22-T-1</strain>
    </source>
</reference>
<sequence length="452" mass="49913">MWRDRTNLYLSYRQSYAHHPTHRNKYGGSSSLSSGATDRFGAASSATGSSVLFSADDDRRGLLSAGSADYHDDGDAVIEMDLLPPRWADITDEVTEILDNVARKSQKLERLHQQHVLPGFDDDAAKRAEEREIESLTQEITKGFHDCHRCIQRIETMVREQKTAGTMTRAEEVMAQNIRVSLATRVQEASAGFRKKQSAYLKKLRGIQNPSLSTHNADRSSTPLGGSSSYNTDITLLESETDKSFSESTLQSSLRQKQLHKNDAAIIQREREIEEIAQGIIDLSDLFRDLQTMVIDQGTMLDRIDYNVERMATDVKEADRELKVASGYQKKTTKRKIIFLLFLIVVGMFILVLVKPKHGSGGGTGGEGIETPQGPGEGSDLGTGTGDDVGMGDGGGNPVEMDPDQGLIGMRVRFRDVKDHEVIVGALAYVDQPKRAGISRRRPSSRNDGIVD</sequence>
<keyword evidence="8" id="KW-0175">Coiled coil</keyword>
<dbReference type="GO" id="GO:0048278">
    <property type="term" value="P:vesicle docking"/>
    <property type="evidence" value="ECO:0007669"/>
    <property type="project" value="TreeGrafter"/>
</dbReference>
<evidence type="ECO:0000256" key="4">
    <source>
        <dbReference type="ARBA" id="ARBA00022692"/>
    </source>
</evidence>
<evidence type="ECO:0000256" key="9">
    <source>
        <dbReference type="ARBA" id="ARBA00023136"/>
    </source>
</evidence>
<evidence type="ECO:0000256" key="6">
    <source>
        <dbReference type="ARBA" id="ARBA00022989"/>
    </source>
</evidence>
<dbReference type="InterPro" id="IPR045242">
    <property type="entry name" value="Syntaxin"/>
</dbReference>
<evidence type="ECO:0000256" key="1">
    <source>
        <dbReference type="ARBA" id="ARBA00004409"/>
    </source>
</evidence>
<dbReference type="STRING" id="2025994.A0A2T3ALH3"/>
<evidence type="ECO:0000256" key="8">
    <source>
        <dbReference type="ARBA" id="ARBA00023054"/>
    </source>
</evidence>